<dbReference type="PANTHER" id="PTHR45997">
    <property type="entry name" value="DNA LIGASE 4"/>
    <property type="match status" value="1"/>
</dbReference>
<comment type="caution">
    <text evidence="2">The sequence shown here is derived from an EMBL/GenBank/DDBJ whole genome shotgun (WGS) entry which is preliminary data.</text>
</comment>
<name>A0A2N5M1E6_9BACI</name>
<dbReference type="GO" id="GO:0006297">
    <property type="term" value="P:nucleotide-excision repair, DNA gap filling"/>
    <property type="evidence" value="ECO:0007669"/>
    <property type="project" value="TreeGrafter"/>
</dbReference>
<dbReference type="Gene3D" id="3.30.470.30">
    <property type="entry name" value="DNA ligase/mRNA capping enzyme"/>
    <property type="match status" value="1"/>
</dbReference>
<dbReference type="GO" id="GO:0003677">
    <property type="term" value="F:DNA binding"/>
    <property type="evidence" value="ECO:0007669"/>
    <property type="project" value="InterPro"/>
</dbReference>
<dbReference type="AlphaFoldDB" id="A0A2N5M1E6"/>
<gene>
    <name evidence="2" type="ORF">CUU66_19790</name>
</gene>
<dbReference type="Pfam" id="PF01068">
    <property type="entry name" value="DNA_ligase_A_M"/>
    <property type="match status" value="1"/>
</dbReference>
<sequence length="277" mass="32204">MIDKPLKPMLLHKSETPPEGDYIHQLKFDGFRCIFSSSNHQVRLFTRHQNECTSQFPDMQIRFPRDVVLDGEMIVLDQGKPCWESVMKRFQARKSVELVSRELPAHFVAFDILKIDGKDITKKPLEERLAILEQVVEDSQVISKAKNFDDGLQLFHAVKEMGLEGIVSKRKGSVYNLNTRSQDWIKVKNYRQETVQIAGLRKDNFGWSIIKDGKYVGVCEFVPPNERKAFWKIAQQIVKEEDSSWIHLEPLIRCKVKFQDYTKAGLMRSPSFVEFVL</sequence>
<organism evidence="2 3">
    <name type="scientific">Peribacillus deserti</name>
    <dbReference type="NCBI Taxonomy" id="673318"/>
    <lineage>
        <taxon>Bacteria</taxon>
        <taxon>Bacillati</taxon>
        <taxon>Bacillota</taxon>
        <taxon>Bacilli</taxon>
        <taxon>Bacillales</taxon>
        <taxon>Bacillaceae</taxon>
        <taxon>Peribacillus</taxon>
    </lineage>
</organism>
<evidence type="ECO:0000313" key="2">
    <source>
        <dbReference type="EMBL" id="PLT28187.1"/>
    </source>
</evidence>
<dbReference type="PANTHER" id="PTHR45997:SF1">
    <property type="entry name" value="DNA LIGASE 4"/>
    <property type="match status" value="1"/>
</dbReference>
<protein>
    <submittedName>
        <fullName evidence="2">DNA polymerase LigD</fullName>
    </submittedName>
</protein>
<dbReference type="GO" id="GO:0005524">
    <property type="term" value="F:ATP binding"/>
    <property type="evidence" value="ECO:0007669"/>
    <property type="project" value="InterPro"/>
</dbReference>
<evidence type="ECO:0000313" key="3">
    <source>
        <dbReference type="Proteomes" id="UP000234748"/>
    </source>
</evidence>
<dbReference type="GO" id="GO:0006303">
    <property type="term" value="P:double-strand break repair via nonhomologous end joining"/>
    <property type="evidence" value="ECO:0007669"/>
    <property type="project" value="TreeGrafter"/>
</dbReference>
<dbReference type="Proteomes" id="UP000234748">
    <property type="component" value="Unassembled WGS sequence"/>
</dbReference>
<dbReference type="InterPro" id="IPR012310">
    <property type="entry name" value="DNA_ligase_ATP-dep_cent"/>
</dbReference>
<dbReference type="InterPro" id="IPR029710">
    <property type="entry name" value="LIG4"/>
</dbReference>
<dbReference type="GO" id="GO:0003910">
    <property type="term" value="F:DNA ligase (ATP) activity"/>
    <property type="evidence" value="ECO:0007669"/>
    <property type="project" value="InterPro"/>
</dbReference>
<evidence type="ECO:0000259" key="1">
    <source>
        <dbReference type="PROSITE" id="PS50160"/>
    </source>
</evidence>
<dbReference type="SUPFAM" id="SSF56091">
    <property type="entry name" value="DNA ligase/mRNA capping enzyme, catalytic domain"/>
    <property type="match status" value="1"/>
</dbReference>
<dbReference type="CDD" id="cd07906">
    <property type="entry name" value="Adenylation_DNA_ligase_LigD_LigC"/>
    <property type="match status" value="1"/>
</dbReference>
<keyword evidence="3" id="KW-1185">Reference proteome</keyword>
<accession>A0A2N5M1E6</accession>
<proteinExistence type="predicted"/>
<feature type="domain" description="ATP-dependent DNA ligase family profile" evidence="1">
    <location>
        <begin position="98"/>
        <end position="217"/>
    </location>
</feature>
<reference evidence="2 3" key="1">
    <citation type="submission" date="2017-11" db="EMBL/GenBank/DDBJ databases">
        <title>Comparitive Functional Genomics of Dry Heat Resistant strains isolated from the Viking Spacecraft.</title>
        <authorList>
            <person name="Seuylemezian A."/>
            <person name="Cooper K."/>
            <person name="Vaishampayan P."/>
        </authorList>
    </citation>
    <scope>NUCLEOTIDE SEQUENCE [LARGE SCALE GENOMIC DNA]</scope>
    <source>
        <strain evidence="2 3">V1-29</strain>
    </source>
</reference>
<dbReference type="PROSITE" id="PS50160">
    <property type="entry name" value="DNA_LIGASE_A3"/>
    <property type="match status" value="1"/>
</dbReference>
<dbReference type="EMBL" id="PGUY01000063">
    <property type="protein sequence ID" value="PLT28187.1"/>
    <property type="molecule type" value="Genomic_DNA"/>
</dbReference>
<dbReference type="OrthoDB" id="5503604at2"/>
<dbReference type="GO" id="GO:0006310">
    <property type="term" value="P:DNA recombination"/>
    <property type="evidence" value="ECO:0007669"/>
    <property type="project" value="InterPro"/>
</dbReference>